<comment type="caution">
    <text evidence="2">The sequence shown here is derived from an EMBL/GenBank/DDBJ whole genome shotgun (WGS) entry which is preliminary data.</text>
</comment>
<organism evidence="2 3">
    <name type="scientific">Microcystis aeruginosa KW</name>
    <dbReference type="NCBI Taxonomy" id="1960155"/>
    <lineage>
        <taxon>Bacteria</taxon>
        <taxon>Bacillati</taxon>
        <taxon>Cyanobacteriota</taxon>
        <taxon>Cyanophyceae</taxon>
        <taxon>Oscillatoriophycideae</taxon>
        <taxon>Chroococcales</taxon>
        <taxon>Microcystaceae</taxon>
        <taxon>Microcystis</taxon>
    </lineage>
</organism>
<dbReference type="InterPro" id="IPR034829">
    <property type="entry name" value="DnaD-like_sf"/>
</dbReference>
<evidence type="ECO:0008006" key="4">
    <source>
        <dbReference type="Google" id="ProtNLM"/>
    </source>
</evidence>
<gene>
    <name evidence="2" type="ORF">B1L04_08355</name>
</gene>
<protein>
    <recommendedName>
        <fullName evidence="4">DnaD domain-containing protein</fullName>
    </recommendedName>
</protein>
<dbReference type="RefSeq" id="WP_079206574.1">
    <property type="nucleotide sequence ID" value="NZ_MVGR01000003.1"/>
</dbReference>
<dbReference type="EMBL" id="MVGR01000003">
    <property type="protein sequence ID" value="OPF19343.1"/>
    <property type="molecule type" value="Genomic_DNA"/>
</dbReference>
<proteinExistence type="predicted"/>
<accession>A0A1V4BXH8</accession>
<feature type="region of interest" description="Disordered" evidence="1">
    <location>
        <begin position="115"/>
        <end position="137"/>
    </location>
</feature>
<reference evidence="2 3" key="1">
    <citation type="submission" date="2017-02" db="EMBL/GenBank/DDBJ databases">
        <title>Genome sequence of Microcystis aeruginosa KW.</title>
        <authorList>
            <person name="Oh H.-M."/>
            <person name="Ahn C.-Y."/>
            <person name="Jeong H."/>
            <person name="Srivastava A."/>
            <person name="Lee H.-G."/>
            <person name="Kang S.-R."/>
        </authorList>
    </citation>
    <scope>NUCLEOTIDE SEQUENCE [LARGE SCALE GENOMIC DNA]</scope>
    <source>
        <strain evidence="2 3">KW</strain>
    </source>
</reference>
<sequence length="227" mass="25970">MAEISPEINLMQIATILNQYRFEMRGYKAQELIERWLPIYSLNWIRMAILEALYQGRYKVISVEEILKIWHRRGHPTFHFTGEFERLVCKNLLDSQLNGKKTAVIPKREQINIPSPILEQPCPEPEAGKTDNNGTVATSKDSLLNLETSLFNDPRKGMSNVEELFSQLTPETPKFPELESVPKSPNGPGTRENFPANFKPAIDEFIPLLDPSELYPKLKAVARSPHK</sequence>
<name>A0A1V4BXH8_MICAE</name>
<dbReference type="SUPFAM" id="SSF158499">
    <property type="entry name" value="DnaD domain-like"/>
    <property type="match status" value="1"/>
</dbReference>
<dbReference type="AlphaFoldDB" id="A0A1V4BXH8"/>
<evidence type="ECO:0000313" key="2">
    <source>
        <dbReference type="EMBL" id="OPF19343.1"/>
    </source>
</evidence>
<dbReference type="Proteomes" id="UP000189835">
    <property type="component" value="Unassembled WGS sequence"/>
</dbReference>
<evidence type="ECO:0000256" key="1">
    <source>
        <dbReference type="SAM" id="MobiDB-lite"/>
    </source>
</evidence>
<feature type="region of interest" description="Disordered" evidence="1">
    <location>
        <begin position="171"/>
        <end position="196"/>
    </location>
</feature>
<evidence type="ECO:0000313" key="3">
    <source>
        <dbReference type="Proteomes" id="UP000189835"/>
    </source>
</evidence>